<dbReference type="GO" id="GO:0005737">
    <property type="term" value="C:cytoplasm"/>
    <property type="evidence" value="ECO:0007669"/>
    <property type="project" value="UniProtKB-ARBA"/>
</dbReference>
<dbReference type="GO" id="GO:0045654">
    <property type="term" value="P:positive regulation of megakaryocyte differentiation"/>
    <property type="evidence" value="ECO:0007669"/>
    <property type="project" value="UniProtKB-ARBA"/>
</dbReference>
<dbReference type="Pfam" id="PF06201">
    <property type="entry name" value="PITH"/>
    <property type="match status" value="1"/>
</dbReference>
<dbReference type="GO" id="GO:0005634">
    <property type="term" value="C:nucleus"/>
    <property type="evidence" value="ECO:0007669"/>
    <property type="project" value="TreeGrafter"/>
</dbReference>
<evidence type="ECO:0000313" key="4">
    <source>
        <dbReference type="Proteomes" id="UP001329430"/>
    </source>
</evidence>
<evidence type="ECO:0000313" key="3">
    <source>
        <dbReference type="EMBL" id="KAK5646565.1"/>
    </source>
</evidence>
<sequence length="209" mass="23791">MAPHGHGSHGCEGDKNHDHTPEMGVQYSLYAKIDKEHLECLNELSEGSGKLVFKQWEDRLNFIECVESDADKELLFNIPFTGNIKLKGIIVVGEDNESHPSKMRLYKNRPHMTFDDVTLPADQEFELHTDLTGTLEYATRVVLFNTVHHLTLHFPSNFGGDQTRIFYIGLKGEFTEANRHGVTICTYEAAPNLYDHKNPLQDNVSHQIQ</sequence>
<dbReference type="GO" id="GO:0080090">
    <property type="term" value="P:regulation of primary metabolic process"/>
    <property type="evidence" value="ECO:0007669"/>
    <property type="project" value="UniProtKB-ARBA"/>
</dbReference>
<keyword evidence="4" id="KW-1185">Reference proteome</keyword>
<dbReference type="PANTHER" id="PTHR12175:SF1">
    <property type="entry name" value="PITH DOMAIN-CONTAINING PROTEIN 1"/>
    <property type="match status" value="1"/>
</dbReference>
<protein>
    <recommendedName>
        <fullName evidence="2">PITH domain-containing protein</fullName>
    </recommendedName>
</protein>
<dbReference type="Gene3D" id="2.60.120.470">
    <property type="entry name" value="PITH domain"/>
    <property type="match status" value="1"/>
</dbReference>
<accession>A0AAN7ZH75</accession>
<dbReference type="Proteomes" id="UP001329430">
    <property type="component" value="Chromosome 3"/>
</dbReference>
<reference evidence="3 4" key="1">
    <citation type="journal article" date="2024" name="Insects">
        <title>An Improved Chromosome-Level Genome Assembly of the Firefly Pyrocoelia pectoralis.</title>
        <authorList>
            <person name="Fu X."/>
            <person name="Meyer-Rochow V.B."/>
            <person name="Ballantyne L."/>
            <person name="Zhu X."/>
        </authorList>
    </citation>
    <scope>NUCLEOTIDE SEQUENCE [LARGE SCALE GENOMIC DNA]</scope>
    <source>
        <strain evidence="3">XCY_ONT2</strain>
    </source>
</reference>
<name>A0AAN7ZH75_9COLE</name>
<gene>
    <name evidence="3" type="ORF">RI129_005029</name>
</gene>
<dbReference type="InterPro" id="IPR045099">
    <property type="entry name" value="PITH1-like"/>
</dbReference>
<organism evidence="3 4">
    <name type="scientific">Pyrocoelia pectoralis</name>
    <dbReference type="NCBI Taxonomy" id="417401"/>
    <lineage>
        <taxon>Eukaryota</taxon>
        <taxon>Metazoa</taxon>
        <taxon>Ecdysozoa</taxon>
        <taxon>Arthropoda</taxon>
        <taxon>Hexapoda</taxon>
        <taxon>Insecta</taxon>
        <taxon>Pterygota</taxon>
        <taxon>Neoptera</taxon>
        <taxon>Endopterygota</taxon>
        <taxon>Coleoptera</taxon>
        <taxon>Polyphaga</taxon>
        <taxon>Elateriformia</taxon>
        <taxon>Elateroidea</taxon>
        <taxon>Lampyridae</taxon>
        <taxon>Lampyrinae</taxon>
        <taxon>Pyrocoelia</taxon>
    </lineage>
</organism>
<evidence type="ECO:0000259" key="2">
    <source>
        <dbReference type="PROSITE" id="PS51532"/>
    </source>
</evidence>
<dbReference type="InterPro" id="IPR037047">
    <property type="entry name" value="PITH_dom_sf"/>
</dbReference>
<dbReference type="EMBL" id="JAVRBK010000003">
    <property type="protein sequence ID" value="KAK5646565.1"/>
    <property type="molecule type" value="Genomic_DNA"/>
</dbReference>
<dbReference type="SUPFAM" id="SSF49785">
    <property type="entry name" value="Galactose-binding domain-like"/>
    <property type="match status" value="1"/>
</dbReference>
<dbReference type="AlphaFoldDB" id="A0AAN7ZH75"/>
<proteinExistence type="inferred from homology"/>
<evidence type="ECO:0000256" key="1">
    <source>
        <dbReference type="ARBA" id="ARBA00025788"/>
    </source>
</evidence>
<dbReference type="PANTHER" id="PTHR12175">
    <property type="entry name" value="AD039 HT014 THIOREDOXIN FAMILY TRP26"/>
    <property type="match status" value="1"/>
</dbReference>
<feature type="domain" description="PITH" evidence="2">
    <location>
        <begin position="18"/>
        <end position="190"/>
    </location>
</feature>
<dbReference type="PROSITE" id="PS51532">
    <property type="entry name" value="PITH"/>
    <property type="match status" value="1"/>
</dbReference>
<comment type="caution">
    <text evidence="3">The sequence shown here is derived from an EMBL/GenBank/DDBJ whole genome shotgun (WGS) entry which is preliminary data.</text>
</comment>
<dbReference type="InterPro" id="IPR010400">
    <property type="entry name" value="PITH_dom"/>
</dbReference>
<dbReference type="GO" id="GO:0060255">
    <property type="term" value="P:regulation of macromolecule metabolic process"/>
    <property type="evidence" value="ECO:0007669"/>
    <property type="project" value="UniProtKB-ARBA"/>
</dbReference>
<dbReference type="InterPro" id="IPR008979">
    <property type="entry name" value="Galactose-bd-like_sf"/>
</dbReference>
<comment type="similarity">
    <text evidence="1">Belongs to the PITHD1 family.</text>
</comment>
<dbReference type="FunFam" id="2.60.120.470:FF:000002">
    <property type="entry name" value="PITH domain-containing protein 1"/>
    <property type="match status" value="1"/>
</dbReference>